<feature type="transmembrane region" description="Helical" evidence="1">
    <location>
        <begin position="144"/>
        <end position="165"/>
    </location>
</feature>
<dbReference type="EMBL" id="MU006225">
    <property type="protein sequence ID" value="KAF2826664.1"/>
    <property type="molecule type" value="Genomic_DNA"/>
</dbReference>
<proteinExistence type="predicted"/>
<reference evidence="3" key="1">
    <citation type="journal article" date="2020" name="Stud. Mycol.">
        <title>101 Dothideomycetes genomes: a test case for predicting lifestyles and emergence of pathogens.</title>
        <authorList>
            <person name="Haridas S."/>
            <person name="Albert R."/>
            <person name="Binder M."/>
            <person name="Bloem J."/>
            <person name="Labutti K."/>
            <person name="Salamov A."/>
            <person name="Andreopoulos B."/>
            <person name="Baker S."/>
            <person name="Barry K."/>
            <person name="Bills G."/>
            <person name="Bluhm B."/>
            <person name="Cannon C."/>
            <person name="Castanera R."/>
            <person name="Culley D."/>
            <person name="Daum C."/>
            <person name="Ezra D."/>
            <person name="Gonzalez J."/>
            <person name="Henrissat B."/>
            <person name="Kuo A."/>
            <person name="Liang C."/>
            <person name="Lipzen A."/>
            <person name="Lutzoni F."/>
            <person name="Magnuson J."/>
            <person name="Mondo S."/>
            <person name="Nolan M."/>
            <person name="Ohm R."/>
            <person name="Pangilinan J."/>
            <person name="Park H.-J."/>
            <person name="Ramirez L."/>
            <person name="Alfaro M."/>
            <person name="Sun H."/>
            <person name="Tritt A."/>
            <person name="Yoshinaga Y."/>
            <person name="Zwiers L.-H."/>
            <person name="Turgeon B."/>
            <person name="Goodwin S."/>
            <person name="Spatafora J."/>
            <person name="Crous P."/>
            <person name="Grigoriev I."/>
        </authorList>
    </citation>
    <scope>NUCLEOTIDE SEQUENCE</scope>
    <source>
        <strain evidence="3">CBS 113818</strain>
    </source>
</reference>
<keyword evidence="1" id="KW-0472">Membrane</keyword>
<feature type="transmembrane region" description="Helical" evidence="1">
    <location>
        <begin position="85"/>
        <end position="106"/>
    </location>
</feature>
<evidence type="ECO:0000313" key="3">
    <source>
        <dbReference type="EMBL" id="KAF2826664.1"/>
    </source>
</evidence>
<sequence>MPRTTPQPWWKRIYPGVRFTPNQPTTLPHPHSLRAPPPTPWYSRIYPTSPLPHRDHFPPRPIARKLPTTTRIDTWTQSHVRPLRAIPNTLATVLWTTMLLYFASWYTTRKKVPTGPEAKLALPKPCHAFSLWPYISCVGQHEKLVFRGVCIAMALLISFSFIQLTRLTAPIKTGRRLRFTSTAFAILSSVALVALTYELIDEMPLPHLITASGQIFAMFVCKCFDWGWNMAVRRAWARKMGRWRRVRALEVSRWCKIGVAAFSVGPAIFTCLGIYGCQNADVIADQASTCNRIVALSEIAEWELSLGWVAYMCCIAYDLYHVDDVVRIWVSAGIDDDVVYEEAAKEDGMEGGNGVQVLLPLGMGRGDLEGP</sequence>
<accession>A0A6A7A1J2</accession>
<dbReference type="OrthoDB" id="3787153at2759"/>
<keyword evidence="1" id="KW-0812">Transmembrane</keyword>
<gene>
    <name evidence="3" type="ORF">CC86DRAFT_405929</name>
</gene>
<feature type="transmembrane region" description="Helical" evidence="1">
    <location>
        <begin position="177"/>
        <end position="197"/>
    </location>
</feature>
<evidence type="ECO:0000256" key="1">
    <source>
        <dbReference type="SAM" id="Phobius"/>
    </source>
</evidence>
<protein>
    <recommendedName>
        <fullName evidence="2">CWH43-like N-terminal domain-containing protein</fullName>
    </recommendedName>
</protein>
<dbReference type="Proteomes" id="UP000799424">
    <property type="component" value="Unassembled WGS sequence"/>
</dbReference>
<name>A0A6A7A1J2_9PLEO</name>
<organism evidence="3 4">
    <name type="scientific">Ophiobolus disseminans</name>
    <dbReference type="NCBI Taxonomy" id="1469910"/>
    <lineage>
        <taxon>Eukaryota</taxon>
        <taxon>Fungi</taxon>
        <taxon>Dikarya</taxon>
        <taxon>Ascomycota</taxon>
        <taxon>Pezizomycotina</taxon>
        <taxon>Dothideomycetes</taxon>
        <taxon>Pleosporomycetidae</taxon>
        <taxon>Pleosporales</taxon>
        <taxon>Pleosporineae</taxon>
        <taxon>Phaeosphaeriaceae</taxon>
        <taxon>Ophiobolus</taxon>
    </lineage>
</organism>
<feature type="transmembrane region" description="Helical" evidence="1">
    <location>
        <begin position="209"/>
        <end position="232"/>
    </location>
</feature>
<evidence type="ECO:0000259" key="2">
    <source>
        <dbReference type="Pfam" id="PF10277"/>
    </source>
</evidence>
<evidence type="ECO:0000313" key="4">
    <source>
        <dbReference type="Proteomes" id="UP000799424"/>
    </source>
</evidence>
<dbReference type="Pfam" id="PF10277">
    <property type="entry name" value="Frag1"/>
    <property type="match status" value="1"/>
</dbReference>
<dbReference type="InterPro" id="IPR019402">
    <property type="entry name" value="CWH43_N"/>
</dbReference>
<feature type="transmembrane region" description="Helical" evidence="1">
    <location>
        <begin position="253"/>
        <end position="275"/>
    </location>
</feature>
<feature type="domain" description="CWH43-like N-terminal" evidence="2">
    <location>
        <begin position="88"/>
        <end position="321"/>
    </location>
</feature>
<dbReference type="AlphaFoldDB" id="A0A6A7A1J2"/>
<keyword evidence="4" id="KW-1185">Reference proteome</keyword>
<keyword evidence="1" id="KW-1133">Transmembrane helix</keyword>